<keyword evidence="2" id="KW-1185">Reference proteome</keyword>
<reference evidence="1" key="1">
    <citation type="submission" date="2020-11" db="EMBL/GenBank/DDBJ databases">
        <title>Multidrug resistant novel bacterium Savagea serpentis sp. nov., isolated from the scats of a vine snake (Ahaetulla nasuta).</title>
        <authorList>
            <person name="Venkata Ramana V."/>
            <person name="Vikas Patil S."/>
            <person name="Yogita Lugani V."/>
        </authorList>
    </citation>
    <scope>NUCLEOTIDE SEQUENCE</scope>
    <source>
        <strain evidence="1">SN6</strain>
    </source>
</reference>
<sequence length="351" mass="41134">MSDKKFTIVTFTVFALLTSFVVAFNIWIDPMWHYGHAHTFNDVQQVIDEREQKIVRLRDGIQNEDTLLIGSSRSTYIHPSAFEMLDVFNFSVANLSMRAYDSMIRYGVQVHPEFEHVLLGVDFFKASEQEAGLPSSIMNYEKKIEGSFYKSKNALSLKVFDYAVGNFRLSWKDSITQDRLYNRQLEAFARELDDETRAKELSLKIERFKEEFYGENFVFYEAYSEILNKVINNFKDQQFTFFTTPISTQLFAVLVEEGNYPDYERWIRELVDVNGEVVNFMYPNEYTNNSLNYLDGHHFYPHVGDAIAKQLEAVIRGEELDGSFGVRVTRENVDEHLRDVRQTIDDWMAEQ</sequence>
<gene>
    <name evidence="1" type="ORF">IRY55_08460</name>
</gene>
<protein>
    <submittedName>
        <fullName evidence="1">Uncharacterized protein</fullName>
    </submittedName>
</protein>
<dbReference type="EMBL" id="JADKPV010000003">
    <property type="protein sequence ID" value="MBF4501391.1"/>
    <property type="molecule type" value="Genomic_DNA"/>
</dbReference>
<dbReference type="Proteomes" id="UP000622653">
    <property type="component" value="Unassembled WGS sequence"/>
</dbReference>
<dbReference type="AlphaFoldDB" id="A0A8J7G6U8"/>
<accession>A0A8J7G6U8</accession>
<name>A0A8J7G6U8_9BACL</name>
<dbReference type="RefSeq" id="WP_194562867.1">
    <property type="nucleotide sequence ID" value="NZ_JADKPV010000003.1"/>
</dbReference>
<evidence type="ECO:0000313" key="2">
    <source>
        <dbReference type="Proteomes" id="UP000622653"/>
    </source>
</evidence>
<evidence type="ECO:0000313" key="1">
    <source>
        <dbReference type="EMBL" id="MBF4501391.1"/>
    </source>
</evidence>
<proteinExistence type="predicted"/>
<comment type="caution">
    <text evidence="1">The sequence shown here is derived from an EMBL/GenBank/DDBJ whole genome shotgun (WGS) entry which is preliminary data.</text>
</comment>
<organism evidence="1 2">
    <name type="scientific">Savagea serpentis</name>
    <dbReference type="NCBI Taxonomy" id="2785297"/>
    <lineage>
        <taxon>Bacteria</taxon>
        <taxon>Bacillati</taxon>
        <taxon>Bacillota</taxon>
        <taxon>Bacilli</taxon>
        <taxon>Bacillales</taxon>
        <taxon>Caryophanaceae</taxon>
        <taxon>Savagea</taxon>
    </lineage>
</organism>